<sequence length="92" mass="10571">MLVRNKTHCKLFTILLPQRGTGCGRKTHGNIMFKYIELCVDMRKGIFSIDSLSQYCIIHQQVNVNSLEELIKHFMDLSTKRVELARSQALGC</sequence>
<proteinExistence type="predicted"/>
<evidence type="ECO:0000313" key="1">
    <source>
        <dbReference type="EMBL" id="KAI3740230.1"/>
    </source>
</evidence>
<evidence type="ECO:0000313" key="2">
    <source>
        <dbReference type="Proteomes" id="UP001055811"/>
    </source>
</evidence>
<keyword evidence="2" id="KW-1185">Reference proteome</keyword>
<protein>
    <submittedName>
        <fullName evidence="1">Uncharacterized protein</fullName>
    </submittedName>
</protein>
<accession>A0ACB9D154</accession>
<reference evidence="1 2" key="2">
    <citation type="journal article" date="2022" name="Mol. Ecol. Resour.">
        <title>The genomes of chicory, endive, great burdock and yacon provide insights into Asteraceae paleo-polyploidization history and plant inulin production.</title>
        <authorList>
            <person name="Fan W."/>
            <person name="Wang S."/>
            <person name="Wang H."/>
            <person name="Wang A."/>
            <person name="Jiang F."/>
            <person name="Liu H."/>
            <person name="Zhao H."/>
            <person name="Xu D."/>
            <person name="Zhang Y."/>
        </authorList>
    </citation>
    <scope>NUCLEOTIDE SEQUENCE [LARGE SCALE GENOMIC DNA]</scope>
    <source>
        <strain evidence="2">cv. Punajuju</strain>
        <tissue evidence="1">Leaves</tissue>
    </source>
</reference>
<dbReference type="Proteomes" id="UP001055811">
    <property type="component" value="Linkage Group LG05"/>
</dbReference>
<gene>
    <name evidence="1" type="ORF">L2E82_30655</name>
</gene>
<reference evidence="2" key="1">
    <citation type="journal article" date="2022" name="Mol. Ecol. Resour.">
        <title>The genomes of chicory, endive, great burdock and yacon provide insights into Asteraceae palaeo-polyploidization history and plant inulin production.</title>
        <authorList>
            <person name="Fan W."/>
            <person name="Wang S."/>
            <person name="Wang H."/>
            <person name="Wang A."/>
            <person name="Jiang F."/>
            <person name="Liu H."/>
            <person name="Zhao H."/>
            <person name="Xu D."/>
            <person name="Zhang Y."/>
        </authorList>
    </citation>
    <scope>NUCLEOTIDE SEQUENCE [LARGE SCALE GENOMIC DNA]</scope>
    <source>
        <strain evidence="2">cv. Punajuju</strain>
    </source>
</reference>
<comment type="caution">
    <text evidence="1">The sequence shown here is derived from an EMBL/GenBank/DDBJ whole genome shotgun (WGS) entry which is preliminary data.</text>
</comment>
<organism evidence="1 2">
    <name type="scientific">Cichorium intybus</name>
    <name type="common">Chicory</name>
    <dbReference type="NCBI Taxonomy" id="13427"/>
    <lineage>
        <taxon>Eukaryota</taxon>
        <taxon>Viridiplantae</taxon>
        <taxon>Streptophyta</taxon>
        <taxon>Embryophyta</taxon>
        <taxon>Tracheophyta</taxon>
        <taxon>Spermatophyta</taxon>
        <taxon>Magnoliopsida</taxon>
        <taxon>eudicotyledons</taxon>
        <taxon>Gunneridae</taxon>
        <taxon>Pentapetalae</taxon>
        <taxon>asterids</taxon>
        <taxon>campanulids</taxon>
        <taxon>Asterales</taxon>
        <taxon>Asteraceae</taxon>
        <taxon>Cichorioideae</taxon>
        <taxon>Cichorieae</taxon>
        <taxon>Cichoriinae</taxon>
        <taxon>Cichorium</taxon>
    </lineage>
</organism>
<name>A0ACB9D154_CICIN</name>
<dbReference type="EMBL" id="CM042013">
    <property type="protein sequence ID" value="KAI3740230.1"/>
    <property type="molecule type" value="Genomic_DNA"/>
</dbReference>